<dbReference type="GO" id="GO:0009317">
    <property type="term" value="C:acetyl-CoA carboxylase complex"/>
    <property type="evidence" value="ECO:0007669"/>
    <property type="project" value="InterPro"/>
</dbReference>
<dbReference type="AlphaFoldDB" id="A0A7C5PPU9"/>
<evidence type="ECO:0000256" key="5">
    <source>
        <dbReference type="ARBA" id="ARBA00022741"/>
    </source>
</evidence>
<comment type="cofactor">
    <cofactor evidence="13">
        <name>Zn(2+)</name>
        <dbReference type="ChEBI" id="CHEBI:29105"/>
    </cofactor>
    <text evidence="13">Binds 1 zinc ion per subunit.</text>
</comment>
<accession>A0A7C5PPU9</accession>
<comment type="caution">
    <text evidence="15">The sequence shown here is derived from an EMBL/GenBank/DDBJ whole genome shotgun (WGS) entry which is preliminary data.</text>
</comment>
<organism evidence="15">
    <name type="scientific">Thermodesulfobium narugense</name>
    <dbReference type="NCBI Taxonomy" id="184064"/>
    <lineage>
        <taxon>Bacteria</taxon>
        <taxon>Pseudomonadati</taxon>
        <taxon>Thermodesulfobiota</taxon>
        <taxon>Thermodesulfobiia</taxon>
        <taxon>Thermodesulfobiales</taxon>
        <taxon>Thermodesulfobiaceae</taxon>
        <taxon>Thermodesulfobium</taxon>
    </lineage>
</organism>
<keyword evidence="15" id="KW-0436">Ligase</keyword>
<dbReference type="PANTHER" id="PTHR42995">
    <property type="entry name" value="ACETYL-COENZYME A CARBOXYLASE CARBOXYL TRANSFERASE SUBUNIT BETA, CHLOROPLASTIC"/>
    <property type="match status" value="1"/>
</dbReference>
<keyword evidence="7 13" id="KW-0276">Fatty acid metabolism</keyword>
<dbReference type="HAMAP" id="MF_01395">
    <property type="entry name" value="AcetylCoA_CT_beta"/>
    <property type="match status" value="1"/>
</dbReference>
<dbReference type="GO" id="GO:0008270">
    <property type="term" value="F:zinc ion binding"/>
    <property type="evidence" value="ECO:0007669"/>
    <property type="project" value="UniProtKB-UniRule"/>
</dbReference>
<evidence type="ECO:0000256" key="9">
    <source>
        <dbReference type="ARBA" id="ARBA00022840"/>
    </source>
</evidence>
<dbReference type="GO" id="GO:0016743">
    <property type="term" value="F:carboxyl- or carbamoyltransferase activity"/>
    <property type="evidence" value="ECO:0007669"/>
    <property type="project" value="UniProtKB-UniRule"/>
</dbReference>
<dbReference type="GO" id="GO:0003989">
    <property type="term" value="F:acetyl-CoA carboxylase activity"/>
    <property type="evidence" value="ECO:0007669"/>
    <property type="project" value="InterPro"/>
</dbReference>
<keyword evidence="5 13" id="KW-0547">Nucleotide-binding</keyword>
<feature type="binding site" evidence="13">
    <location>
        <position position="24"/>
    </location>
    <ligand>
        <name>Zn(2+)</name>
        <dbReference type="ChEBI" id="CHEBI:29105"/>
    </ligand>
</feature>
<dbReference type="GO" id="GO:0006633">
    <property type="term" value="P:fatty acid biosynthetic process"/>
    <property type="evidence" value="ECO:0007669"/>
    <property type="project" value="UniProtKB-KW"/>
</dbReference>
<comment type="pathway">
    <text evidence="13">Lipid metabolism; malonyl-CoA biosynthesis; malonyl-CoA from acetyl-CoA: step 1/1.</text>
</comment>
<evidence type="ECO:0000256" key="1">
    <source>
        <dbReference type="ARBA" id="ARBA00004496"/>
    </source>
</evidence>
<comment type="function">
    <text evidence="12 13">Component of the acetyl coenzyme A carboxylase (ACC) complex. Biotin carboxylase (BC) catalyzes the carboxylation of biotin on its carrier protein (BCCP) and then the CO(2) group is transferred by the transcarboxylase to acetyl-CoA to form malonyl-CoA.</text>
</comment>
<evidence type="ECO:0000256" key="2">
    <source>
        <dbReference type="ARBA" id="ARBA00022516"/>
    </source>
</evidence>
<evidence type="ECO:0000256" key="12">
    <source>
        <dbReference type="ARBA" id="ARBA00025280"/>
    </source>
</evidence>
<dbReference type="SUPFAM" id="SSF52096">
    <property type="entry name" value="ClpP/crotonase"/>
    <property type="match status" value="1"/>
</dbReference>
<keyword evidence="6 13" id="KW-0863">Zinc-finger</keyword>
<feature type="binding site" evidence="13">
    <location>
        <position position="43"/>
    </location>
    <ligand>
        <name>Zn(2+)</name>
        <dbReference type="ChEBI" id="CHEBI:29105"/>
    </ligand>
</feature>
<evidence type="ECO:0000256" key="7">
    <source>
        <dbReference type="ARBA" id="ARBA00022832"/>
    </source>
</evidence>
<reference evidence="15" key="1">
    <citation type="journal article" date="2020" name="mSystems">
        <title>Genome- and Community-Level Interaction Insights into Carbon Utilization and Element Cycling Functions of Hydrothermarchaeota in Hydrothermal Sediment.</title>
        <authorList>
            <person name="Zhou Z."/>
            <person name="Liu Y."/>
            <person name="Xu W."/>
            <person name="Pan J."/>
            <person name="Luo Z.H."/>
            <person name="Li M."/>
        </authorList>
    </citation>
    <scope>NUCLEOTIDE SEQUENCE [LARGE SCALE GENOMIC DNA]</scope>
    <source>
        <strain evidence="15">SpSt-1019</strain>
    </source>
</reference>
<keyword evidence="3 13" id="KW-0808">Transferase</keyword>
<dbReference type="Pfam" id="PF17848">
    <property type="entry name" value="Zn_ribbon_ACC"/>
    <property type="match status" value="1"/>
</dbReference>
<dbReference type="Gene3D" id="3.90.226.10">
    <property type="entry name" value="2-enoyl-CoA Hydratase, Chain A, domain 1"/>
    <property type="match status" value="1"/>
</dbReference>
<evidence type="ECO:0000256" key="3">
    <source>
        <dbReference type="ARBA" id="ARBA00022679"/>
    </source>
</evidence>
<dbReference type="EC" id="2.1.3.15" evidence="13"/>
<dbReference type="InterPro" id="IPR041010">
    <property type="entry name" value="Znf-ACC"/>
</dbReference>
<feature type="zinc finger region" description="C4-type" evidence="13">
    <location>
        <begin position="21"/>
        <end position="43"/>
    </location>
</feature>
<evidence type="ECO:0000256" key="6">
    <source>
        <dbReference type="ARBA" id="ARBA00022771"/>
    </source>
</evidence>
<keyword evidence="8 13" id="KW-0862">Zinc</keyword>
<dbReference type="InterPro" id="IPR029045">
    <property type="entry name" value="ClpP/crotonase-like_dom_sf"/>
</dbReference>
<keyword evidence="4 13" id="KW-0479">Metal-binding</keyword>
<gene>
    <name evidence="13" type="primary">accD</name>
    <name evidence="15" type="ORF">ENL70_01925</name>
</gene>
<keyword evidence="10 13" id="KW-0443">Lipid metabolism</keyword>
<evidence type="ECO:0000256" key="4">
    <source>
        <dbReference type="ARBA" id="ARBA00022723"/>
    </source>
</evidence>
<dbReference type="PRINTS" id="PR01070">
    <property type="entry name" value="ACCCTRFRASEB"/>
</dbReference>
<keyword evidence="13" id="KW-0963">Cytoplasm</keyword>
<dbReference type="EMBL" id="DRUY01000069">
    <property type="protein sequence ID" value="HHI65294.1"/>
    <property type="molecule type" value="Genomic_DNA"/>
</dbReference>
<feature type="binding site" evidence="13">
    <location>
        <position position="21"/>
    </location>
    <ligand>
        <name>Zn(2+)</name>
        <dbReference type="ChEBI" id="CHEBI:29105"/>
    </ligand>
</feature>
<evidence type="ECO:0000259" key="14">
    <source>
        <dbReference type="PROSITE" id="PS50980"/>
    </source>
</evidence>
<protein>
    <recommendedName>
        <fullName evidence="13">Acetyl-coenzyme A carboxylase carboxyl transferase subunit beta</fullName>
        <shortName evidence="13">ACCase subunit beta</shortName>
        <shortName evidence="13">Acetyl-CoA carboxylase carboxyltransferase subunit beta</shortName>
        <ecNumber evidence="13">2.1.3.15</ecNumber>
    </recommendedName>
</protein>
<keyword evidence="9 13" id="KW-0067">ATP-binding</keyword>
<evidence type="ECO:0000256" key="13">
    <source>
        <dbReference type="HAMAP-Rule" id="MF_01395"/>
    </source>
</evidence>
<name>A0A7C5PPU9_9BACT</name>
<dbReference type="UniPathway" id="UPA00655">
    <property type="reaction ID" value="UER00711"/>
</dbReference>
<evidence type="ECO:0000256" key="8">
    <source>
        <dbReference type="ARBA" id="ARBA00022833"/>
    </source>
</evidence>
<evidence type="ECO:0000256" key="11">
    <source>
        <dbReference type="ARBA" id="ARBA00023160"/>
    </source>
</evidence>
<evidence type="ECO:0000313" key="15">
    <source>
        <dbReference type="EMBL" id="HHI65294.1"/>
    </source>
</evidence>
<dbReference type="GO" id="GO:0005524">
    <property type="term" value="F:ATP binding"/>
    <property type="evidence" value="ECO:0007669"/>
    <property type="project" value="UniProtKB-KW"/>
</dbReference>
<comment type="subcellular location">
    <subcellularLocation>
        <location evidence="1 13">Cytoplasm</location>
    </subcellularLocation>
</comment>
<proteinExistence type="inferred from homology"/>
<comment type="subunit">
    <text evidence="13">Acetyl-CoA carboxylase is a heterohexamer composed of biotin carboxyl carrier protein (AccB), biotin carboxylase (AccC) and two subunits each of ACCase subunit alpha (AccA) and ACCase subunit beta (AccD).</text>
</comment>
<feature type="domain" description="CoA carboxyltransferase N-terminal" evidence="14">
    <location>
        <begin position="17"/>
        <end position="271"/>
    </location>
</feature>
<comment type="similarity">
    <text evidence="13">Belongs to the AccD/PCCB family.</text>
</comment>
<dbReference type="InterPro" id="IPR034733">
    <property type="entry name" value="AcCoA_carboxyl_beta"/>
</dbReference>
<dbReference type="PANTHER" id="PTHR42995:SF5">
    <property type="entry name" value="ACETYL-COENZYME A CARBOXYLASE CARBOXYL TRANSFERASE SUBUNIT BETA, CHLOROPLASTIC"/>
    <property type="match status" value="1"/>
</dbReference>
<comment type="catalytic activity">
    <reaction evidence="13">
        <text>N(6)-carboxybiotinyl-L-lysyl-[protein] + acetyl-CoA = N(6)-biotinyl-L-lysyl-[protein] + malonyl-CoA</text>
        <dbReference type="Rhea" id="RHEA:54728"/>
        <dbReference type="Rhea" id="RHEA-COMP:10505"/>
        <dbReference type="Rhea" id="RHEA-COMP:10506"/>
        <dbReference type="ChEBI" id="CHEBI:57288"/>
        <dbReference type="ChEBI" id="CHEBI:57384"/>
        <dbReference type="ChEBI" id="CHEBI:83144"/>
        <dbReference type="ChEBI" id="CHEBI:83145"/>
        <dbReference type="EC" id="2.1.3.15"/>
    </reaction>
</comment>
<dbReference type="InterPro" id="IPR011762">
    <property type="entry name" value="COA_CT_N"/>
</dbReference>
<feature type="binding site" evidence="13">
    <location>
        <position position="40"/>
    </location>
    <ligand>
        <name>Zn(2+)</name>
        <dbReference type="ChEBI" id="CHEBI:29105"/>
    </ligand>
</feature>
<evidence type="ECO:0000256" key="10">
    <source>
        <dbReference type="ARBA" id="ARBA00023098"/>
    </source>
</evidence>
<dbReference type="InterPro" id="IPR000438">
    <property type="entry name" value="Acetyl_CoA_COase_Trfase_b_su"/>
</dbReference>
<keyword evidence="2 13" id="KW-0444">Lipid biosynthesis</keyword>
<dbReference type="Pfam" id="PF01039">
    <property type="entry name" value="Carboxyl_trans"/>
    <property type="match status" value="1"/>
</dbReference>
<keyword evidence="11 13" id="KW-0275">Fatty acid biosynthesis</keyword>
<dbReference type="GO" id="GO:2001295">
    <property type="term" value="P:malonyl-CoA biosynthetic process"/>
    <property type="evidence" value="ECO:0007669"/>
    <property type="project" value="UniProtKB-UniRule"/>
</dbReference>
<dbReference type="PROSITE" id="PS50980">
    <property type="entry name" value="COA_CT_NTER"/>
    <property type="match status" value="1"/>
</dbReference>
<dbReference type="NCBIfam" id="TIGR00515">
    <property type="entry name" value="accD"/>
    <property type="match status" value="1"/>
</dbReference>
<sequence length="271" mass="30312">MLEKFFNVKKKEIPGGLWTKCPNCNNAIYTRELNDNLKVCHHCNFHFRLTVQERIDITFDSFEEMFSEILPVDSLNFVDTMPYSERLKEAQYKTKREEAIVVGVGIINGKSIAAGILDFDFIGGSMGSVVGEKIFRITNYAKENRLPLILFSSSGGARMQEGMFSLMQMAKTAMVIGKFKDDGGLYISVLLHPTTGGVSASFATLGDIIIAEPGALIGFAGPRVIEQTIRQKLPQGFQRSEYLLEHGMIDAVIERKALKETLEKLVSWHGY</sequence>